<evidence type="ECO:0000256" key="1">
    <source>
        <dbReference type="ARBA" id="ARBA00022448"/>
    </source>
</evidence>
<sequence>MANVVEIRNVTKSFGSVRAVEDVSLQVEEGEFMTLLGPSGCGKTTTLRMIGGFEFPDRGRVFLGGQDVTDLPPYKRPVNMMFQDFALFPHMTVAQNIGYGLRIGGVSKRETAQLVDEALRTIELSHKAASRPAELSIGQKQRVALARALVRR</sequence>
<keyword evidence="1" id="KW-0813">Transport</keyword>
<dbReference type="InterPro" id="IPR003439">
    <property type="entry name" value="ABC_transporter-like_ATP-bd"/>
</dbReference>
<dbReference type="GO" id="GO:0005524">
    <property type="term" value="F:ATP binding"/>
    <property type="evidence" value="ECO:0007669"/>
    <property type="project" value="InterPro"/>
</dbReference>
<dbReference type="EMBL" id="UINC01191734">
    <property type="protein sequence ID" value="SVE06515.1"/>
    <property type="molecule type" value="Genomic_DNA"/>
</dbReference>
<dbReference type="Gene3D" id="3.40.50.300">
    <property type="entry name" value="P-loop containing nucleotide triphosphate hydrolases"/>
    <property type="match status" value="1"/>
</dbReference>
<dbReference type="InterPro" id="IPR050093">
    <property type="entry name" value="ABC_SmlMolc_Importer"/>
</dbReference>
<evidence type="ECO:0000313" key="3">
    <source>
        <dbReference type="EMBL" id="SVE06515.1"/>
    </source>
</evidence>
<dbReference type="Pfam" id="PF00005">
    <property type="entry name" value="ABC_tran"/>
    <property type="match status" value="1"/>
</dbReference>
<dbReference type="PANTHER" id="PTHR42781:SF4">
    <property type="entry name" value="SPERMIDINE_PUTRESCINE IMPORT ATP-BINDING PROTEIN POTA"/>
    <property type="match status" value="1"/>
</dbReference>
<dbReference type="PANTHER" id="PTHR42781">
    <property type="entry name" value="SPERMIDINE/PUTRESCINE IMPORT ATP-BINDING PROTEIN POTA"/>
    <property type="match status" value="1"/>
</dbReference>
<reference evidence="3" key="1">
    <citation type="submission" date="2018-05" db="EMBL/GenBank/DDBJ databases">
        <authorList>
            <person name="Lanie J.A."/>
            <person name="Ng W.-L."/>
            <person name="Kazmierczak K.M."/>
            <person name="Andrzejewski T.M."/>
            <person name="Davidsen T.M."/>
            <person name="Wayne K.J."/>
            <person name="Tettelin H."/>
            <person name="Glass J.I."/>
            <person name="Rusch D."/>
            <person name="Podicherti R."/>
            <person name="Tsui H.-C.T."/>
            <person name="Winkler M.E."/>
        </authorList>
    </citation>
    <scope>NUCLEOTIDE SEQUENCE</scope>
</reference>
<dbReference type="InterPro" id="IPR027417">
    <property type="entry name" value="P-loop_NTPase"/>
</dbReference>
<dbReference type="AlphaFoldDB" id="A0A383AH55"/>
<name>A0A383AH55_9ZZZZ</name>
<dbReference type="GO" id="GO:0016887">
    <property type="term" value="F:ATP hydrolysis activity"/>
    <property type="evidence" value="ECO:0007669"/>
    <property type="project" value="InterPro"/>
</dbReference>
<organism evidence="3">
    <name type="scientific">marine metagenome</name>
    <dbReference type="NCBI Taxonomy" id="408172"/>
    <lineage>
        <taxon>unclassified sequences</taxon>
        <taxon>metagenomes</taxon>
        <taxon>ecological metagenomes</taxon>
    </lineage>
</organism>
<feature type="domain" description="ABC transporter" evidence="2">
    <location>
        <begin position="5"/>
        <end position="152"/>
    </location>
</feature>
<dbReference type="SUPFAM" id="SSF52540">
    <property type="entry name" value="P-loop containing nucleoside triphosphate hydrolases"/>
    <property type="match status" value="1"/>
</dbReference>
<dbReference type="PROSITE" id="PS50893">
    <property type="entry name" value="ABC_TRANSPORTER_2"/>
    <property type="match status" value="1"/>
</dbReference>
<feature type="non-terminal residue" evidence="3">
    <location>
        <position position="152"/>
    </location>
</feature>
<proteinExistence type="predicted"/>
<accession>A0A383AH55</accession>
<gene>
    <name evidence="3" type="ORF">METZ01_LOCUS459369</name>
</gene>
<evidence type="ECO:0000259" key="2">
    <source>
        <dbReference type="PROSITE" id="PS50893"/>
    </source>
</evidence>
<protein>
    <recommendedName>
        <fullName evidence="2">ABC transporter domain-containing protein</fullName>
    </recommendedName>
</protein>